<dbReference type="FunCoup" id="A0A3Q3MQ87">
    <property type="interactions" value="85"/>
</dbReference>
<dbReference type="OrthoDB" id="10258956at2759"/>
<dbReference type="GO" id="GO:0001534">
    <property type="term" value="C:radial spoke"/>
    <property type="evidence" value="ECO:0007669"/>
    <property type="project" value="InterPro"/>
</dbReference>
<comment type="similarity">
    <text evidence="9">Belongs to the flagellar radial spoke RSP9 family.</text>
</comment>
<dbReference type="InterPro" id="IPR006802">
    <property type="entry name" value="Radial_spoke"/>
</dbReference>
<evidence type="ECO:0000256" key="1">
    <source>
        <dbReference type="ARBA" id="ARBA00004611"/>
    </source>
</evidence>
<dbReference type="GeneTree" id="ENSGT00390000018686"/>
<evidence type="ECO:0000256" key="8">
    <source>
        <dbReference type="ARBA" id="ARBA00037822"/>
    </source>
</evidence>
<keyword evidence="2" id="KW-0963">Cytoplasm</keyword>
<reference evidence="11" key="2">
    <citation type="submission" date="2025-09" db="UniProtKB">
        <authorList>
            <consortium name="Ensembl"/>
        </authorList>
    </citation>
    <scope>IDENTIFICATION</scope>
</reference>
<keyword evidence="12" id="KW-1185">Reference proteome</keyword>
<accession>A0A3Q3MQ87</accession>
<dbReference type="GO" id="GO:0044458">
    <property type="term" value="P:motile cilium assembly"/>
    <property type="evidence" value="ECO:0007669"/>
    <property type="project" value="TreeGrafter"/>
</dbReference>
<evidence type="ECO:0000313" key="11">
    <source>
        <dbReference type="Ensembl" id="ENSMAMP00000022979.1"/>
    </source>
</evidence>
<dbReference type="GO" id="GO:0035082">
    <property type="term" value="P:axoneme assembly"/>
    <property type="evidence" value="ECO:0007669"/>
    <property type="project" value="Ensembl"/>
</dbReference>
<organism evidence="11 12">
    <name type="scientific">Mastacembelus armatus</name>
    <name type="common">zig-zag eel</name>
    <dbReference type="NCBI Taxonomy" id="205130"/>
    <lineage>
        <taxon>Eukaryota</taxon>
        <taxon>Metazoa</taxon>
        <taxon>Chordata</taxon>
        <taxon>Craniata</taxon>
        <taxon>Vertebrata</taxon>
        <taxon>Euteleostomi</taxon>
        <taxon>Actinopterygii</taxon>
        <taxon>Neopterygii</taxon>
        <taxon>Teleostei</taxon>
        <taxon>Neoteleostei</taxon>
        <taxon>Acanthomorphata</taxon>
        <taxon>Anabantaria</taxon>
        <taxon>Synbranchiformes</taxon>
        <taxon>Mastacembelidae</taxon>
        <taxon>Mastacembelus</taxon>
    </lineage>
</organism>
<dbReference type="PANTHER" id="PTHR22069">
    <property type="entry name" value="MITOCHONDRIAL RIBOSOMAL PROTEIN S18"/>
    <property type="match status" value="1"/>
</dbReference>
<keyword evidence="3" id="KW-0970">Cilium biogenesis/degradation</keyword>
<sequence>MDSNSLYYSLELVAGSGHTLNLEQRTALQTSLVILKKNYKFHRVLLWGKILGLNNDYFIAQGRGEDEMEDKKNLYSFNCMDWFLLPPVTDQMIEEVSRAAKGRFIGDPSFVYEHIQTRKHGNGEKAEEEEIMTKVTEETRLTVVVHHIDEEVSVVPRGAFVRNPHGLVQINRSFDGLSHSEAGKLDSFLHFSKPKNLKKKSILEMGELNPAIDFLDVVSDDIPKGSWSLQFECASKVCVLRSLLWLGLTFYHVPMTPQHGYIYIGNGLKNLDLPFML</sequence>
<dbReference type="CTD" id="221421"/>
<evidence type="ECO:0000256" key="5">
    <source>
        <dbReference type="ARBA" id="ARBA00023069"/>
    </source>
</evidence>
<reference evidence="11" key="1">
    <citation type="submission" date="2025-08" db="UniProtKB">
        <authorList>
            <consortium name="Ensembl"/>
        </authorList>
    </citation>
    <scope>IDENTIFICATION</scope>
</reference>
<evidence type="ECO:0000256" key="9">
    <source>
        <dbReference type="ARBA" id="ARBA00038319"/>
    </source>
</evidence>
<dbReference type="STRING" id="205130.ENSMAMP00000022979"/>
<dbReference type="Ensembl" id="ENSMAMT00000023567.2">
    <property type="protein sequence ID" value="ENSMAMP00000022979.1"/>
    <property type="gene ID" value="ENSMAMG00000015475.2"/>
</dbReference>
<evidence type="ECO:0000256" key="2">
    <source>
        <dbReference type="ARBA" id="ARBA00022490"/>
    </source>
</evidence>
<dbReference type="Pfam" id="PF04712">
    <property type="entry name" value="Radial_spoke"/>
    <property type="match status" value="1"/>
</dbReference>
<dbReference type="RefSeq" id="XP_026174777.1">
    <property type="nucleotide sequence ID" value="XM_026318992.2"/>
</dbReference>
<evidence type="ECO:0000256" key="3">
    <source>
        <dbReference type="ARBA" id="ARBA00022794"/>
    </source>
</evidence>
<keyword evidence="6" id="KW-0206">Cytoskeleton</keyword>
<keyword evidence="7" id="KW-0966">Cell projection</keyword>
<keyword evidence="5" id="KW-0969">Cilium</keyword>
<evidence type="ECO:0000256" key="6">
    <source>
        <dbReference type="ARBA" id="ARBA00023212"/>
    </source>
</evidence>
<dbReference type="GeneID" id="113137384"/>
<dbReference type="InParanoid" id="A0A3Q3MQ87"/>
<dbReference type="InterPro" id="IPR055316">
    <property type="entry name" value="RSP9"/>
</dbReference>
<evidence type="ECO:0000313" key="12">
    <source>
        <dbReference type="Proteomes" id="UP000261640"/>
    </source>
</evidence>
<evidence type="ECO:0000256" key="10">
    <source>
        <dbReference type="ARBA" id="ARBA00041080"/>
    </source>
</evidence>
<dbReference type="PANTHER" id="PTHR22069:SF0">
    <property type="entry name" value="RADIAL SPOKE HEAD PROTEIN 9 HOMOLOG"/>
    <property type="match status" value="1"/>
</dbReference>
<name>A0A3Q3MQ87_9TELE</name>
<protein>
    <recommendedName>
        <fullName evidence="10">Radial spoke head protein 9 homolog</fullName>
    </recommendedName>
</protein>
<proteinExistence type="inferred from homology"/>
<evidence type="ECO:0000256" key="4">
    <source>
        <dbReference type="ARBA" id="ARBA00022846"/>
    </source>
</evidence>
<dbReference type="GO" id="GO:0060091">
    <property type="term" value="C:kinocilium"/>
    <property type="evidence" value="ECO:0007669"/>
    <property type="project" value="UniProtKB-SubCell"/>
</dbReference>
<dbReference type="GO" id="GO:0060294">
    <property type="term" value="P:cilium movement involved in cell motility"/>
    <property type="evidence" value="ECO:0007669"/>
    <property type="project" value="InterPro"/>
</dbReference>
<dbReference type="Proteomes" id="UP000261640">
    <property type="component" value="Unplaced"/>
</dbReference>
<dbReference type="AlphaFoldDB" id="A0A3Q3MQ87"/>
<comment type="subcellular location">
    <subcellularLocation>
        <location evidence="8">Cell projection</location>
        <location evidence="8">Kinocilium</location>
    </subcellularLocation>
    <subcellularLocation>
        <location evidence="1">Cytoplasm</location>
        <location evidence="1">Cytoskeleton</location>
        <location evidence="1">Flagellum axoneme</location>
    </subcellularLocation>
</comment>
<evidence type="ECO:0000256" key="7">
    <source>
        <dbReference type="ARBA" id="ARBA00023273"/>
    </source>
</evidence>
<keyword evidence="4" id="KW-0282">Flagellum</keyword>